<dbReference type="EMBL" id="KR029589">
    <property type="protein sequence ID" value="AKH47162.1"/>
    <property type="molecule type" value="Genomic_DNA"/>
</dbReference>
<reference evidence="2" key="1">
    <citation type="journal article" date="2015" name="Front. Microbiol.">
        <title>Combining genomic sequencing methods to explore viral diversity and reveal potential virus-host interactions.</title>
        <authorList>
            <person name="Chow C.E."/>
            <person name="Winget D.M."/>
            <person name="White R.A.III."/>
            <person name="Hallam S.J."/>
            <person name="Suttle C.A."/>
        </authorList>
    </citation>
    <scope>NUCLEOTIDE SEQUENCE</scope>
    <source>
        <strain evidence="2">Anoxic2_5</strain>
    </source>
</reference>
<protein>
    <submittedName>
        <fullName evidence="2">Uncharacterized protein</fullName>
    </submittedName>
</protein>
<feature type="region of interest" description="Disordered" evidence="1">
    <location>
        <begin position="1"/>
        <end position="21"/>
    </location>
</feature>
<name>A0A0F7L6Q4_9VIRU</name>
<reference evidence="2" key="2">
    <citation type="submission" date="2015-03" db="EMBL/GenBank/DDBJ databases">
        <authorList>
            <person name="Chow C.-E.T."/>
            <person name="Winget D.M."/>
            <person name="White R.A.III."/>
            <person name="Hallam S.J."/>
            <person name="Suttle C.A."/>
        </authorList>
    </citation>
    <scope>NUCLEOTIDE SEQUENCE</scope>
    <source>
        <strain evidence="2">Anoxic2_5</strain>
    </source>
</reference>
<sequence>MSRCARSGPLGSTTGQTGRAWPLSMPCRPANRLGCRCILAAPISSRTLSVGRA</sequence>
<evidence type="ECO:0000313" key="2">
    <source>
        <dbReference type="EMBL" id="AKH47162.1"/>
    </source>
</evidence>
<organism evidence="2">
    <name type="scientific">uncultured marine virus</name>
    <dbReference type="NCBI Taxonomy" id="186617"/>
    <lineage>
        <taxon>Viruses</taxon>
        <taxon>environmental samples</taxon>
    </lineage>
</organism>
<accession>A0A0F7L6Q4</accession>
<evidence type="ECO:0000256" key="1">
    <source>
        <dbReference type="SAM" id="MobiDB-lite"/>
    </source>
</evidence>
<proteinExistence type="predicted"/>